<dbReference type="AlphaFoldDB" id="A0A1G7ZD34"/>
<gene>
    <name evidence="2" type="ORF">SAMN04488062_1045</name>
</gene>
<dbReference type="EMBL" id="FNDB01000004">
    <property type="protein sequence ID" value="SDH05990.1"/>
    <property type="molecule type" value="Genomic_DNA"/>
</dbReference>
<reference evidence="3" key="1">
    <citation type="submission" date="2016-10" db="EMBL/GenBank/DDBJ databases">
        <authorList>
            <person name="Varghese N."/>
            <person name="Submissions S."/>
        </authorList>
    </citation>
    <scope>NUCLEOTIDE SEQUENCE [LARGE SCALE GENOMIC DNA]</scope>
    <source>
        <strain evidence="3">CGMCC 1.2747</strain>
    </source>
</reference>
<name>A0A1G7ZD34_9FLAO</name>
<evidence type="ECO:0000313" key="2">
    <source>
        <dbReference type="EMBL" id="SDH05990.1"/>
    </source>
</evidence>
<proteinExistence type="predicted"/>
<keyword evidence="3" id="KW-1185">Reference proteome</keyword>
<accession>A0A1G7ZD34</accession>
<keyword evidence="1" id="KW-0812">Transmembrane</keyword>
<protein>
    <submittedName>
        <fullName evidence="2">Uncharacterized protein</fullName>
    </submittedName>
</protein>
<dbReference type="RefSeq" id="WP_091256092.1">
    <property type="nucleotide sequence ID" value="NZ_FNDB01000004.1"/>
</dbReference>
<keyword evidence="1" id="KW-0472">Membrane</keyword>
<dbReference type="OrthoDB" id="1440896at2"/>
<dbReference type="Proteomes" id="UP000199274">
    <property type="component" value="Unassembled WGS sequence"/>
</dbReference>
<organism evidence="2 3">
    <name type="scientific">Flavobacterium omnivorum</name>
    <dbReference type="NCBI Taxonomy" id="178355"/>
    <lineage>
        <taxon>Bacteria</taxon>
        <taxon>Pseudomonadati</taxon>
        <taxon>Bacteroidota</taxon>
        <taxon>Flavobacteriia</taxon>
        <taxon>Flavobacteriales</taxon>
        <taxon>Flavobacteriaceae</taxon>
        <taxon>Flavobacterium</taxon>
    </lineage>
</organism>
<keyword evidence="1" id="KW-1133">Transmembrane helix</keyword>
<evidence type="ECO:0000256" key="1">
    <source>
        <dbReference type="SAM" id="Phobius"/>
    </source>
</evidence>
<sequence length="197" mass="23104">MTKIINKWYISLVIAPIITTYLTNFFILPKLFSDWKLAIIFSLTILTITLLIELKLLSESHNIPNESDKRIIKRLLKKLDIKSFQEEICMNDSWNGYKQDSIHKIIKYQHAVKLIKNKTVDKKLQQMIDIFNYKLDLFTDFTAQNVYGGNSGFLIPFKNSEDRNSVKKDSEKMNILAKNAFAELENLVEYLKSKKYI</sequence>
<evidence type="ECO:0000313" key="3">
    <source>
        <dbReference type="Proteomes" id="UP000199274"/>
    </source>
</evidence>
<feature type="transmembrane region" description="Helical" evidence="1">
    <location>
        <begin position="35"/>
        <end position="54"/>
    </location>
</feature>
<feature type="transmembrane region" description="Helical" evidence="1">
    <location>
        <begin position="9"/>
        <end position="29"/>
    </location>
</feature>